<proteinExistence type="inferred from homology"/>
<dbReference type="PANTHER" id="PTHR23155:SF1098">
    <property type="entry name" value="OS11G0678400 PROTEIN"/>
    <property type="match status" value="1"/>
</dbReference>
<evidence type="ECO:0000313" key="12">
    <source>
        <dbReference type="Proteomes" id="UP000015105"/>
    </source>
</evidence>
<evidence type="ECO:0000313" key="11">
    <source>
        <dbReference type="EnsemblPlants" id="AET7Gv20354000.8"/>
    </source>
</evidence>
<dbReference type="Gene3D" id="1.10.10.10">
    <property type="entry name" value="Winged helix-like DNA-binding domain superfamily/Winged helix DNA-binding domain"/>
    <property type="match status" value="1"/>
</dbReference>
<comment type="similarity">
    <text evidence="1">Belongs to the disease resistance NB-LRR family.</text>
</comment>
<dbReference type="Gene3D" id="3.80.10.10">
    <property type="entry name" value="Ribonuclease Inhibitor"/>
    <property type="match status" value="1"/>
</dbReference>
<dbReference type="Gene3D" id="1.10.8.430">
    <property type="entry name" value="Helical domain of apoptotic protease-activating factors"/>
    <property type="match status" value="1"/>
</dbReference>
<feature type="domain" description="Disease resistance R13L4/SHOC-2-like LRR" evidence="10">
    <location>
        <begin position="584"/>
        <end position="731"/>
    </location>
</feature>
<dbReference type="InterPro" id="IPR036388">
    <property type="entry name" value="WH-like_DNA-bd_sf"/>
</dbReference>
<dbReference type="Pfam" id="PF18052">
    <property type="entry name" value="Rx_N"/>
    <property type="match status" value="1"/>
</dbReference>
<dbReference type="InterPro" id="IPR055414">
    <property type="entry name" value="LRR_R13L4/SHOC2-like"/>
</dbReference>
<evidence type="ECO:0008006" key="13">
    <source>
        <dbReference type="Google" id="ProtNLM"/>
    </source>
</evidence>
<feature type="domain" description="Disease resistance protein winged helix" evidence="9">
    <location>
        <begin position="442"/>
        <end position="513"/>
    </location>
</feature>
<dbReference type="SUPFAM" id="SSF52058">
    <property type="entry name" value="L domain-like"/>
    <property type="match status" value="1"/>
</dbReference>
<evidence type="ECO:0000259" key="9">
    <source>
        <dbReference type="Pfam" id="PF23559"/>
    </source>
</evidence>
<dbReference type="Gramene" id="AET7Gv20354000.8">
    <property type="protein sequence ID" value="AET7Gv20354000.8"/>
    <property type="gene ID" value="AET7Gv20354000"/>
</dbReference>
<keyword evidence="3" id="KW-0677">Repeat</keyword>
<dbReference type="Gene3D" id="3.40.50.300">
    <property type="entry name" value="P-loop containing nucleotide triphosphate hydrolases"/>
    <property type="match status" value="1"/>
</dbReference>
<dbReference type="InterPro" id="IPR041118">
    <property type="entry name" value="Rx_N"/>
</dbReference>
<evidence type="ECO:0000256" key="6">
    <source>
        <dbReference type="ARBA" id="ARBA00023054"/>
    </source>
</evidence>
<evidence type="ECO:0000259" key="8">
    <source>
        <dbReference type="Pfam" id="PF18052"/>
    </source>
</evidence>
<dbReference type="Proteomes" id="UP000015105">
    <property type="component" value="Chromosome 7D"/>
</dbReference>
<keyword evidence="5" id="KW-0611">Plant defense</keyword>
<dbReference type="PRINTS" id="PR00364">
    <property type="entry name" value="DISEASERSIST"/>
</dbReference>
<dbReference type="AlphaFoldDB" id="A0A453QX09"/>
<evidence type="ECO:0000259" key="10">
    <source>
        <dbReference type="Pfam" id="PF23598"/>
    </source>
</evidence>
<reference evidence="12" key="1">
    <citation type="journal article" date="2014" name="Science">
        <title>Ancient hybridizations among the ancestral genomes of bread wheat.</title>
        <authorList>
            <consortium name="International Wheat Genome Sequencing Consortium,"/>
            <person name="Marcussen T."/>
            <person name="Sandve S.R."/>
            <person name="Heier L."/>
            <person name="Spannagl M."/>
            <person name="Pfeifer M."/>
            <person name="Jakobsen K.S."/>
            <person name="Wulff B.B."/>
            <person name="Steuernagel B."/>
            <person name="Mayer K.F."/>
            <person name="Olsen O.A."/>
        </authorList>
    </citation>
    <scope>NUCLEOTIDE SEQUENCE [LARGE SCALE GENOMIC DNA]</scope>
    <source>
        <strain evidence="12">cv. AL8/78</strain>
    </source>
</reference>
<keyword evidence="12" id="KW-1185">Reference proteome</keyword>
<dbReference type="Pfam" id="PF00931">
    <property type="entry name" value="NB-ARC"/>
    <property type="match status" value="1"/>
</dbReference>
<dbReference type="InterPro" id="IPR044974">
    <property type="entry name" value="Disease_R_plants"/>
</dbReference>
<protein>
    <recommendedName>
        <fullName evidence="13">Disease resistance protein RPM1</fullName>
    </recommendedName>
</protein>
<feature type="domain" description="Disease resistance N-terminal" evidence="8">
    <location>
        <begin position="9"/>
        <end position="105"/>
    </location>
</feature>
<reference evidence="11" key="3">
    <citation type="journal article" date="2017" name="Nature">
        <title>Genome sequence of the progenitor of the wheat D genome Aegilops tauschii.</title>
        <authorList>
            <person name="Luo M.C."/>
            <person name="Gu Y.Q."/>
            <person name="Puiu D."/>
            <person name="Wang H."/>
            <person name="Twardziok S.O."/>
            <person name="Deal K.R."/>
            <person name="Huo N."/>
            <person name="Zhu T."/>
            <person name="Wang L."/>
            <person name="Wang Y."/>
            <person name="McGuire P.E."/>
            <person name="Liu S."/>
            <person name="Long H."/>
            <person name="Ramasamy R.K."/>
            <person name="Rodriguez J.C."/>
            <person name="Van S.L."/>
            <person name="Yuan L."/>
            <person name="Wang Z."/>
            <person name="Xia Z."/>
            <person name="Xiao L."/>
            <person name="Anderson O.D."/>
            <person name="Ouyang S."/>
            <person name="Liang Y."/>
            <person name="Zimin A.V."/>
            <person name="Pertea G."/>
            <person name="Qi P."/>
            <person name="Bennetzen J.L."/>
            <person name="Dai X."/>
            <person name="Dawson M.W."/>
            <person name="Muller H.G."/>
            <person name="Kugler K."/>
            <person name="Rivarola-Duarte L."/>
            <person name="Spannagl M."/>
            <person name="Mayer K.F.X."/>
            <person name="Lu F.H."/>
            <person name="Bevan M.W."/>
            <person name="Leroy P."/>
            <person name="Li P."/>
            <person name="You F.M."/>
            <person name="Sun Q."/>
            <person name="Liu Z."/>
            <person name="Lyons E."/>
            <person name="Wicker T."/>
            <person name="Salzberg S.L."/>
            <person name="Devos K.M."/>
            <person name="Dvorak J."/>
        </authorList>
    </citation>
    <scope>NUCLEOTIDE SEQUENCE [LARGE SCALE GENOMIC DNA]</scope>
    <source>
        <strain evidence="11">cv. AL8/78</strain>
    </source>
</reference>
<dbReference type="Gene3D" id="1.20.5.4130">
    <property type="match status" value="1"/>
</dbReference>
<keyword evidence="6" id="KW-0175">Coiled coil</keyword>
<dbReference type="InterPro" id="IPR002182">
    <property type="entry name" value="NB-ARC"/>
</dbReference>
<reference evidence="11" key="5">
    <citation type="journal article" date="2021" name="G3 (Bethesda)">
        <title>Aegilops tauschii genome assembly Aet v5.0 features greater sequence contiguity and improved annotation.</title>
        <authorList>
            <person name="Wang L."/>
            <person name="Zhu T."/>
            <person name="Rodriguez J.C."/>
            <person name="Deal K.R."/>
            <person name="Dubcovsky J."/>
            <person name="McGuire P.E."/>
            <person name="Lux T."/>
            <person name="Spannagl M."/>
            <person name="Mayer K.F.X."/>
            <person name="Baldrich P."/>
            <person name="Meyers B.C."/>
            <person name="Huo N."/>
            <person name="Gu Y.Q."/>
            <person name="Zhou H."/>
            <person name="Devos K.M."/>
            <person name="Bennetzen J.L."/>
            <person name="Unver T."/>
            <person name="Budak H."/>
            <person name="Gulick P.J."/>
            <person name="Galiba G."/>
            <person name="Kalapos B."/>
            <person name="Nelson D.R."/>
            <person name="Li P."/>
            <person name="You F.M."/>
            <person name="Luo M.C."/>
            <person name="Dvorak J."/>
        </authorList>
    </citation>
    <scope>NUCLEOTIDE SEQUENCE [LARGE SCALE GENOMIC DNA]</scope>
    <source>
        <strain evidence="11">cv. AL8/78</strain>
    </source>
</reference>
<dbReference type="FunFam" id="1.10.10.10:FF:000322">
    <property type="entry name" value="Probable disease resistance protein At1g63360"/>
    <property type="match status" value="1"/>
</dbReference>
<name>A0A453QX09_AEGTS</name>
<dbReference type="Pfam" id="PF23598">
    <property type="entry name" value="LRR_14"/>
    <property type="match status" value="1"/>
</dbReference>
<evidence type="ECO:0000259" key="7">
    <source>
        <dbReference type="Pfam" id="PF00931"/>
    </source>
</evidence>
<dbReference type="GO" id="GO:0042742">
    <property type="term" value="P:defense response to bacterium"/>
    <property type="evidence" value="ECO:0007669"/>
    <property type="project" value="UniProtKB-ARBA"/>
</dbReference>
<dbReference type="Pfam" id="PF23559">
    <property type="entry name" value="WHD_DRP"/>
    <property type="match status" value="1"/>
</dbReference>
<dbReference type="SUPFAM" id="SSF52540">
    <property type="entry name" value="P-loop containing nucleoside triphosphate hydrolases"/>
    <property type="match status" value="1"/>
</dbReference>
<dbReference type="InterPro" id="IPR058922">
    <property type="entry name" value="WHD_DRP"/>
</dbReference>
<dbReference type="GO" id="GO:0002758">
    <property type="term" value="P:innate immune response-activating signaling pathway"/>
    <property type="evidence" value="ECO:0007669"/>
    <property type="project" value="UniProtKB-ARBA"/>
</dbReference>
<evidence type="ECO:0000256" key="1">
    <source>
        <dbReference type="ARBA" id="ARBA00008894"/>
    </source>
</evidence>
<dbReference type="InterPro" id="IPR027417">
    <property type="entry name" value="P-loop_NTPase"/>
</dbReference>
<dbReference type="PANTHER" id="PTHR23155">
    <property type="entry name" value="DISEASE RESISTANCE PROTEIN RP"/>
    <property type="match status" value="1"/>
</dbReference>
<evidence type="ECO:0000256" key="2">
    <source>
        <dbReference type="ARBA" id="ARBA00022614"/>
    </source>
</evidence>
<dbReference type="InterPro" id="IPR032675">
    <property type="entry name" value="LRR_dom_sf"/>
</dbReference>
<dbReference type="GO" id="GO:0009626">
    <property type="term" value="P:plant-type hypersensitive response"/>
    <property type="evidence" value="ECO:0007669"/>
    <property type="project" value="UniProtKB-ARBA"/>
</dbReference>
<evidence type="ECO:0000256" key="5">
    <source>
        <dbReference type="ARBA" id="ARBA00022821"/>
    </source>
</evidence>
<dbReference type="GO" id="GO:0043531">
    <property type="term" value="F:ADP binding"/>
    <property type="evidence" value="ECO:0007669"/>
    <property type="project" value="InterPro"/>
</dbReference>
<dbReference type="FunFam" id="3.40.50.300:FF:001091">
    <property type="entry name" value="Probable disease resistance protein At1g61300"/>
    <property type="match status" value="1"/>
</dbReference>
<organism evidence="11 12">
    <name type="scientific">Aegilops tauschii subsp. strangulata</name>
    <name type="common">Goatgrass</name>
    <dbReference type="NCBI Taxonomy" id="200361"/>
    <lineage>
        <taxon>Eukaryota</taxon>
        <taxon>Viridiplantae</taxon>
        <taxon>Streptophyta</taxon>
        <taxon>Embryophyta</taxon>
        <taxon>Tracheophyta</taxon>
        <taxon>Spermatophyta</taxon>
        <taxon>Magnoliopsida</taxon>
        <taxon>Liliopsida</taxon>
        <taxon>Poales</taxon>
        <taxon>Poaceae</taxon>
        <taxon>BOP clade</taxon>
        <taxon>Pooideae</taxon>
        <taxon>Triticodae</taxon>
        <taxon>Triticeae</taxon>
        <taxon>Triticinae</taxon>
        <taxon>Aegilops</taxon>
    </lineage>
</organism>
<dbReference type="EnsemblPlants" id="AET7Gv20354000.8">
    <property type="protein sequence ID" value="AET7Gv20354000.8"/>
    <property type="gene ID" value="AET7Gv20354000"/>
</dbReference>
<keyword evidence="4" id="KW-0547">Nucleotide-binding</keyword>
<reference evidence="12" key="2">
    <citation type="journal article" date="2017" name="Nat. Plants">
        <title>The Aegilops tauschii genome reveals multiple impacts of transposons.</title>
        <authorList>
            <person name="Zhao G."/>
            <person name="Zou C."/>
            <person name="Li K."/>
            <person name="Wang K."/>
            <person name="Li T."/>
            <person name="Gao L."/>
            <person name="Zhang X."/>
            <person name="Wang H."/>
            <person name="Yang Z."/>
            <person name="Liu X."/>
            <person name="Jiang W."/>
            <person name="Mao L."/>
            <person name="Kong X."/>
            <person name="Jiao Y."/>
            <person name="Jia J."/>
        </authorList>
    </citation>
    <scope>NUCLEOTIDE SEQUENCE [LARGE SCALE GENOMIC DNA]</scope>
    <source>
        <strain evidence="12">cv. AL8/78</strain>
    </source>
</reference>
<evidence type="ECO:0000256" key="4">
    <source>
        <dbReference type="ARBA" id="ARBA00022741"/>
    </source>
</evidence>
<dbReference type="InterPro" id="IPR042197">
    <property type="entry name" value="Apaf_helical"/>
</dbReference>
<keyword evidence="2" id="KW-0433">Leucine-rich repeat</keyword>
<sequence>MAEIVILLAVKKIGNALANGAANKASAHFAKYGTQLLELQGSMNRVVRELRVMHDVLCQMDIRNRNNQVYEGWLEEVRKVAHVMEDMVDEYLYLVGREHDIGCCFYLKKGFRKPRSLLSLNQIAFKVKEIEKDLMHLSETKNRWVPMIINGDTSSSNYIVKRSQDLANISRSLDKEDLVGVDKNREKLGRWLAGDDLECSVIALLGMGGLGKTALAANVYRKEREKFHYHAWVSISQTYSREDVLRSIIKELFRDKVSVLSNIAAMDITCLEETLKKFLEEHKCLIILDDVWTPEAFNDLSRALIHNDMGSRLVITTREGVVAALASRGRILTLEALPEDKAWDLFCKKAFPRDRNHECPAELRPLSEEIVNKCKGLPLVIVLVGSLLHVRDKTMEEWRRINVQLNWELINNSSLDHIRNVLNLSFIYLPTPLKSCFLYCSLFPEDYLFKRKQLVRLWIAEGFIEERGESTLEEVAEGYLKELIDRNMLQLVERNGFGRMKKFRMHDILRELAVDLCHKNCFGVTREANCGGYVEMDGRRLVLHKLNKDIQQSFSSIHRLRTIVTLDNNMPSFTLLLLLCKESRYMTVLELRGLPIKTIPEAIGDLFNLRHLGLRNSKVKMLLRSIEKLSNLLTLDLFASGIHDLPSGIVKLKKLRHLFVEKVIDPYWKGFQCSSGMYIPNGLGKLTNLQTLQALEAQDDSLRHLGELRQLRSLRLLNVKQMHCGRIGESLLQMRCL</sequence>
<accession>A0A453QX09</accession>
<feature type="domain" description="NB-ARC" evidence="7">
    <location>
        <begin position="183"/>
        <end position="354"/>
    </location>
</feature>
<evidence type="ECO:0000256" key="3">
    <source>
        <dbReference type="ARBA" id="ARBA00022737"/>
    </source>
</evidence>
<reference evidence="11" key="4">
    <citation type="submission" date="2019-03" db="UniProtKB">
        <authorList>
            <consortium name="EnsemblPlants"/>
        </authorList>
    </citation>
    <scope>IDENTIFICATION</scope>
</reference>